<organism evidence="2 3">
    <name type="scientific">Knoellia koreensis</name>
    <dbReference type="NCBI Taxonomy" id="2730921"/>
    <lineage>
        <taxon>Bacteria</taxon>
        <taxon>Bacillati</taxon>
        <taxon>Actinomycetota</taxon>
        <taxon>Actinomycetes</taxon>
        <taxon>Micrococcales</taxon>
        <taxon>Intrasporangiaceae</taxon>
        <taxon>Knoellia</taxon>
    </lineage>
</organism>
<proteinExistence type="predicted"/>
<evidence type="ECO:0000313" key="3">
    <source>
        <dbReference type="Proteomes" id="UP000588586"/>
    </source>
</evidence>
<evidence type="ECO:0000256" key="1">
    <source>
        <dbReference type="SAM" id="Phobius"/>
    </source>
</evidence>
<evidence type="ECO:0000313" key="2">
    <source>
        <dbReference type="EMBL" id="NNM45456.1"/>
    </source>
</evidence>
<keyword evidence="1" id="KW-0812">Transmembrane</keyword>
<sequence length="248" mass="25989">MTNAPRHVTGLLDMAPHADSRWVEDFVVEQRLLGVPGAQIGDALATVEEHLVATGEDVTEAFGPAKAYARELADSAPARPRGIPRRVMVSSAAGLLGLVLLPRAVAALLEGGSVEVRVGDLVALGLLAALMWGLFAFGTQVLRALVGSRRRVLLAALAPALLVAVMVGVFALLRAPLVSVPAWLVGGLGLLATGVATWLSAGDPIDLVESPDGRTLGTRRTARWTNLALFPVLTVLMCVLTWVTWASS</sequence>
<comment type="caution">
    <text evidence="2">The sequence shown here is derived from an EMBL/GenBank/DDBJ whole genome shotgun (WGS) entry which is preliminary data.</text>
</comment>
<dbReference type="EMBL" id="JABEPQ010000001">
    <property type="protein sequence ID" value="NNM45456.1"/>
    <property type="molecule type" value="Genomic_DNA"/>
</dbReference>
<keyword evidence="1" id="KW-0472">Membrane</keyword>
<accession>A0A849H6Q4</accession>
<feature type="transmembrane region" description="Helical" evidence="1">
    <location>
        <begin position="87"/>
        <end position="109"/>
    </location>
</feature>
<keyword evidence="1" id="KW-1133">Transmembrane helix</keyword>
<keyword evidence="3" id="KW-1185">Reference proteome</keyword>
<feature type="transmembrane region" description="Helical" evidence="1">
    <location>
        <begin position="152"/>
        <end position="174"/>
    </location>
</feature>
<feature type="transmembrane region" description="Helical" evidence="1">
    <location>
        <begin position="180"/>
        <end position="201"/>
    </location>
</feature>
<protein>
    <submittedName>
        <fullName evidence="2">Uncharacterized protein</fullName>
    </submittedName>
</protein>
<name>A0A849H6Q4_9MICO</name>
<gene>
    <name evidence="2" type="ORF">HJG52_05485</name>
</gene>
<feature type="transmembrane region" description="Helical" evidence="1">
    <location>
        <begin position="121"/>
        <end position="145"/>
    </location>
</feature>
<dbReference type="AlphaFoldDB" id="A0A849H6Q4"/>
<feature type="transmembrane region" description="Helical" evidence="1">
    <location>
        <begin position="222"/>
        <end position="245"/>
    </location>
</feature>
<dbReference type="RefSeq" id="WP_171242475.1">
    <property type="nucleotide sequence ID" value="NZ_JABEPQ010000001.1"/>
</dbReference>
<dbReference type="Proteomes" id="UP000588586">
    <property type="component" value="Unassembled WGS sequence"/>
</dbReference>
<reference evidence="2 3" key="1">
    <citation type="submission" date="2020-04" db="EMBL/GenBank/DDBJ databases">
        <title>Knoellia sp. isolate from air conditioner.</title>
        <authorList>
            <person name="Chea S."/>
            <person name="Kim D.-U."/>
        </authorList>
    </citation>
    <scope>NUCLEOTIDE SEQUENCE [LARGE SCALE GENOMIC DNA]</scope>
    <source>
        <strain evidence="2 3">DB2414S</strain>
    </source>
</reference>